<proteinExistence type="predicted"/>
<dbReference type="RefSeq" id="WP_125181719.1">
    <property type="nucleotide sequence ID" value="NZ_QZMU01000001.1"/>
</dbReference>
<dbReference type="PROSITE" id="PS51257">
    <property type="entry name" value="PROKAR_LIPOPROTEIN"/>
    <property type="match status" value="1"/>
</dbReference>
<evidence type="ECO:0000256" key="1">
    <source>
        <dbReference type="SAM" id="SignalP"/>
    </source>
</evidence>
<dbReference type="SUPFAM" id="SSF54427">
    <property type="entry name" value="NTF2-like"/>
    <property type="match status" value="1"/>
</dbReference>
<keyword evidence="3" id="KW-1185">Reference proteome</keyword>
<dbReference type="InterPro" id="IPR032710">
    <property type="entry name" value="NTF2-like_dom_sf"/>
</dbReference>
<accession>A0A426QL04</accession>
<dbReference type="Gene3D" id="3.10.450.50">
    <property type="match status" value="1"/>
</dbReference>
<keyword evidence="1" id="KW-0732">Signal</keyword>
<sequence>MRRLKRIAVSALLAVSLIGCGQAPPEDPETAIRELIAAAGQAARDRDLDLFRDRLAPDYSDGHGNDRDAILKRLHLLFLRYRQPKLLTRIRDIRFPAPDRAEVELWLGTADTGRLAFDSQRLELSLRRTDGDWQVLHADWQRLDWNG</sequence>
<evidence type="ECO:0000313" key="2">
    <source>
        <dbReference type="EMBL" id="RRQ22377.1"/>
    </source>
</evidence>
<feature type="signal peptide" evidence="1">
    <location>
        <begin position="1"/>
        <end position="23"/>
    </location>
</feature>
<name>A0A426QL04_9GAMM</name>
<protein>
    <recommendedName>
        <fullName evidence="4">Nuclear transport factor 2 family protein</fullName>
    </recommendedName>
</protein>
<dbReference type="Proteomes" id="UP000287798">
    <property type="component" value="Unassembled WGS sequence"/>
</dbReference>
<dbReference type="OrthoDB" id="5783127at2"/>
<dbReference type="AlphaFoldDB" id="A0A426QL04"/>
<evidence type="ECO:0008006" key="4">
    <source>
        <dbReference type="Google" id="ProtNLM"/>
    </source>
</evidence>
<comment type="caution">
    <text evidence="2">The sequence shown here is derived from an EMBL/GenBank/DDBJ whole genome shotgun (WGS) entry which is preliminary data.</text>
</comment>
<reference evidence="2 3" key="1">
    <citation type="journal article" date="2010" name="Int. J. Syst. Evol. Microbiol.">
        <title>Thiohalobacter thiocyanaticus gen. nov., sp. nov., a moderately halophilic, sulfur-oxidizing gammaproteobacterium from hypersaline lakes, that utilizes thiocyanate.</title>
        <authorList>
            <person name="Sorokin D.Y."/>
            <person name="Kovaleva O.L."/>
            <person name="Tourova T.P."/>
            <person name="Muyzer G."/>
        </authorList>
    </citation>
    <scope>NUCLEOTIDE SEQUENCE [LARGE SCALE GENOMIC DNA]</scope>
    <source>
        <strain evidence="2 3">Hrh1</strain>
    </source>
</reference>
<feature type="chain" id="PRO_5018992042" description="Nuclear transport factor 2 family protein" evidence="1">
    <location>
        <begin position="24"/>
        <end position="147"/>
    </location>
</feature>
<dbReference type="EMBL" id="QZMU01000001">
    <property type="protein sequence ID" value="RRQ22377.1"/>
    <property type="molecule type" value="Genomic_DNA"/>
</dbReference>
<organism evidence="2 3">
    <name type="scientific">Thiohalobacter thiocyanaticus</name>
    <dbReference type="NCBI Taxonomy" id="585455"/>
    <lineage>
        <taxon>Bacteria</taxon>
        <taxon>Pseudomonadati</taxon>
        <taxon>Pseudomonadota</taxon>
        <taxon>Gammaproteobacteria</taxon>
        <taxon>Thiohalobacterales</taxon>
        <taxon>Thiohalobacteraceae</taxon>
        <taxon>Thiohalobacter</taxon>
    </lineage>
</organism>
<evidence type="ECO:0000313" key="3">
    <source>
        <dbReference type="Proteomes" id="UP000287798"/>
    </source>
</evidence>
<gene>
    <name evidence="2" type="ORF">D6C00_10715</name>
</gene>